<dbReference type="Proteomes" id="UP000255529">
    <property type="component" value="Unassembled WGS sequence"/>
</dbReference>
<organism evidence="1 2">
    <name type="scientific">Serratia quinivorans</name>
    <dbReference type="NCBI Taxonomy" id="137545"/>
    <lineage>
        <taxon>Bacteria</taxon>
        <taxon>Pseudomonadati</taxon>
        <taxon>Pseudomonadota</taxon>
        <taxon>Gammaproteobacteria</taxon>
        <taxon>Enterobacterales</taxon>
        <taxon>Yersiniaceae</taxon>
        <taxon>Serratia</taxon>
    </lineage>
</organism>
<dbReference type="EMBL" id="UGYN01000002">
    <property type="protein sequence ID" value="SUI70696.1"/>
    <property type="molecule type" value="Genomic_DNA"/>
</dbReference>
<reference evidence="1 2" key="1">
    <citation type="submission" date="2018-06" db="EMBL/GenBank/DDBJ databases">
        <authorList>
            <consortium name="Pathogen Informatics"/>
            <person name="Doyle S."/>
        </authorList>
    </citation>
    <scope>NUCLEOTIDE SEQUENCE [LARGE SCALE GENOMIC DNA]</scope>
    <source>
        <strain evidence="1 2">NCTC11544</strain>
    </source>
</reference>
<protein>
    <submittedName>
        <fullName evidence="1">Uncharacterized protein</fullName>
    </submittedName>
</protein>
<name>A0A379ZY35_9GAMM</name>
<sequence length="38" mass="4633">MSIAEECDIQAELKEVIEVRFYFQTHWKDICQSGDKWR</sequence>
<gene>
    <name evidence="1" type="ORF">NCTC11544_03207</name>
</gene>
<evidence type="ECO:0000313" key="2">
    <source>
        <dbReference type="Proteomes" id="UP000255529"/>
    </source>
</evidence>
<accession>A0A379ZY35</accession>
<evidence type="ECO:0000313" key="1">
    <source>
        <dbReference type="EMBL" id="SUI70696.1"/>
    </source>
</evidence>
<proteinExistence type="predicted"/>
<dbReference type="AlphaFoldDB" id="A0A379ZY35"/>